<dbReference type="KEGG" id="spai:FPZ24_08125"/>
<evidence type="ECO:0000313" key="2">
    <source>
        <dbReference type="EMBL" id="QDZ07450.1"/>
    </source>
</evidence>
<evidence type="ECO:0000313" key="3">
    <source>
        <dbReference type="Proteomes" id="UP000315673"/>
    </source>
</evidence>
<accession>A0A5B8LK23</accession>
<dbReference type="RefSeq" id="WP_146570907.1">
    <property type="nucleotide sequence ID" value="NZ_CP042306.1"/>
</dbReference>
<dbReference type="AlphaFoldDB" id="A0A5B8LK23"/>
<dbReference type="EMBL" id="CP042306">
    <property type="protein sequence ID" value="QDZ07450.1"/>
    <property type="molecule type" value="Genomic_DNA"/>
</dbReference>
<protein>
    <submittedName>
        <fullName evidence="2">Uncharacterized protein</fullName>
    </submittedName>
</protein>
<feature type="region of interest" description="Disordered" evidence="1">
    <location>
        <begin position="1"/>
        <end position="107"/>
    </location>
</feature>
<keyword evidence="3" id="KW-1185">Reference proteome</keyword>
<feature type="compositionally biased region" description="Low complexity" evidence="1">
    <location>
        <begin position="37"/>
        <end position="66"/>
    </location>
</feature>
<reference evidence="2 3" key="1">
    <citation type="submission" date="2019-07" db="EMBL/GenBank/DDBJ databases">
        <title>Full genome sequence of Sphingomonas sp. 4R-6-7(HKS19).</title>
        <authorList>
            <person name="Im W.-T."/>
        </authorList>
    </citation>
    <scope>NUCLEOTIDE SEQUENCE [LARGE SCALE GENOMIC DNA]</scope>
    <source>
        <strain evidence="2 3">HKS19</strain>
    </source>
</reference>
<sequence length="375" mass="39692">MAKYRIQAPDGQTYEIEGPEGATDDQVRAEVLRQHPAAANAASANAQDVDGAAPLDAPAPQQPAAPTLNRGPAPQAQPGVTDPGLLPAETEARDGFDGKSGPNLQLTPEESDHLLHILSSDPIDKAAANARAYVRARGYDFQDNFDTVIDQRRKGQGVAGNMAYGKPGSLGQDQGYGGSGSDRAFLEGAGDAATLGGAGKVLAALDATSTSLGLGGNGSDKQDWLKNYYGALDQYEGQREADRGENPGMYVTGALAGGAVLPTGIGTAAERAGYEAGANALRSGATREEARILANIAARRCRDRACGRRRRCLRWRDGCYQRGYTARCTGGRTVRCGTWGRARRCDRRARRSLRSTLYGGTRRTYDRRSGRNGCG</sequence>
<dbReference type="OrthoDB" id="9815002at2"/>
<gene>
    <name evidence="2" type="ORF">FPZ24_08125</name>
</gene>
<proteinExistence type="predicted"/>
<organism evidence="2 3">
    <name type="scientific">Sphingomonas panacisoli</name>
    <dbReference type="NCBI Taxonomy" id="1813879"/>
    <lineage>
        <taxon>Bacteria</taxon>
        <taxon>Pseudomonadati</taxon>
        <taxon>Pseudomonadota</taxon>
        <taxon>Alphaproteobacteria</taxon>
        <taxon>Sphingomonadales</taxon>
        <taxon>Sphingomonadaceae</taxon>
        <taxon>Sphingomonas</taxon>
    </lineage>
</organism>
<evidence type="ECO:0000256" key="1">
    <source>
        <dbReference type="SAM" id="MobiDB-lite"/>
    </source>
</evidence>
<name>A0A5B8LK23_9SPHN</name>
<dbReference type="Proteomes" id="UP000315673">
    <property type="component" value="Chromosome"/>
</dbReference>